<evidence type="ECO:0000313" key="3">
    <source>
        <dbReference type="Proteomes" id="UP000250744"/>
    </source>
</evidence>
<dbReference type="GO" id="GO:0016887">
    <property type="term" value="F:ATP hydrolysis activity"/>
    <property type="evidence" value="ECO:0007669"/>
    <property type="project" value="InterPro"/>
</dbReference>
<dbReference type="RefSeq" id="WP_112159691.1">
    <property type="nucleotide sequence ID" value="NZ_QKRX01000009.1"/>
</dbReference>
<evidence type="ECO:0000313" key="2">
    <source>
        <dbReference type="EMBL" id="RAU17538.1"/>
    </source>
</evidence>
<keyword evidence="1" id="KW-0175">Coiled coil</keyword>
<feature type="coiled-coil region" evidence="1">
    <location>
        <begin position="358"/>
        <end position="406"/>
    </location>
</feature>
<gene>
    <name evidence="2" type="ORF">DN062_12675</name>
</gene>
<dbReference type="OrthoDB" id="9795626at2"/>
<comment type="caution">
    <text evidence="2">The sequence shown here is derived from an EMBL/GenBank/DDBJ whole genome shotgun (WGS) entry which is preliminary data.</text>
</comment>
<sequence>MRILQVRFKNLNSLAGEWLIDFTHPAFISDGIFAITGPTGAGKTTILDAICLGLYGRTPRLNRVSKGANEIMSRQTGECFAEVTFETQAGRFRCHWSQHRSRRKSDGELQAPKHEIANALTGEIFESKLRGVADQIEAATGMDFDRFTRSMLLAQGGFAAFLQAAADERAPILEQITGTEIYSQISIRVHELQRAEQEKLKLLQAETSGIQLLSLDEENTLELQVESLEQDEKRLRESVAEVTQAVDWLKRIQTLNESLKTITEQEIQWQLAFDQFAPERVKLVKAQAAASLDGQYATLQGVRDEQRKDQKTLAEYKEALPSLNGTLNAHKNAHHETEQQVAMHKAALHEERPLIQIIRHMDQQINTLNQQIQDFTLQCTNELSKIEQDQQTLKKLQALLDVANRQLDGVHQYREKQAVDEWLVSGLTGIEQQLNGLLAQHERIAEHVVAQLKAEYLVGEAEKTYQQRLKDVEQKHTLQVQVSGQLEQARSELAELLDGKLLREYRQEKETLFREMAFLKKIAALEEHRAKLEDGQPCPLCGAQEHPYAEGNIPTADAVEERIQLLETLIHSAEEKEADISARETEEGQARVKLSECQHQLQLVEVAKHSAEKERTELSEVLEVNRAQLLEHQAKVLTQLRPLGISSLDRGEIPLQLKVLQARLDQWQQQDVLQSKLEKEIYDLQSKIQSQKAIIETQQAVLLDKLGKRETLVTARDLLFLERAERYGDRVPDAEEQRLQHAVILAESAEKAARDAYAESVERFGRLHAQIEALQKDTEQREKELAVLDVEFTHALQSQNFVDETAYLNSRLSISERNAWTEKAQALDAQNTQIKTRKDDCSLRLAEEEAKKLTDQSMEELQLQLDKQTKALHSLSELLATSRHRLRENASAKLRIQEKRQAIEAQQIECRRWANLHQLIGSSDGKKYRNFAQGLTFEMMIVYANRQLQKMTDRYLLIRDSAQPLELNVLDNYQAGEIRSTKNLSGGESFIVSLSLALGLSQMASKNVRVDSLFLDEGFGTLDEEALETALETLSGLHQDGKMIGIISHVAALKERISTQINIIPQTGGRSRIVGAGCKHLS</sequence>
<dbReference type="PANTHER" id="PTHR32114">
    <property type="entry name" value="ABC TRANSPORTER ABCH.3"/>
    <property type="match status" value="1"/>
</dbReference>
<feature type="coiled-coil region" evidence="1">
    <location>
        <begin position="843"/>
        <end position="909"/>
    </location>
</feature>
<dbReference type="InterPro" id="IPR027417">
    <property type="entry name" value="P-loop_NTPase"/>
</dbReference>
<dbReference type="Proteomes" id="UP000250744">
    <property type="component" value="Unassembled WGS sequence"/>
</dbReference>
<organism evidence="2 3">
    <name type="scientific">Nitrincola tibetensis</name>
    <dbReference type="NCBI Taxonomy" id="2219697"/>
    <lineage>
        <taxon>Bacteria</taxon>
        <taxon>Pseudomonadati</taxon>
        <taxon>Pseudomonadota</taxon>
        <taxon>Gammaproteobacteria</taxon>
        <taxon>Oceanospirillales</taxon>
        <taxon>Oceanospirillaceae</taxon>
        <taxon>Nitrincola</taxon>
    </lineage>
</organism>
<protein>
    <submittedName>
        <fullName evidence="2">Chromosome segregation protein SMC</fullName>
    </submittedName>
</protein>
<dbReference type="Gene3D" id="3.40.50.300">
    <property type="entry name" value="P-loop containing nucleotide triphosphate hydrolases"/>
    <property type="match status" value="2"/>
</dbReference>
<accession>A0A364NK77</accession>
<dbReference type="GO" id="GO:0006302">
    <property type="term" value="P:double-strand break repair"/>
    <property type="evidence" value="ECO:0007669"/>
    <property type="project" value="InterPro"/>
</dbReference>
<keyword evidence="3" id="KW-1185">Reference proteome</keyword>
<evidence type="ECO:0000256" key="1">
    <source>
        <dbReference type="SAM" id="Coils"/>
    </source>
</evidence>
<dbReference type="EMBL" id="QKRX01000009">
    <property type="protein sequence ID" value="RAU17538.1"/>
    <property type="molecule type" value="Genomic_DNA"/>
</dbReference>
<proteinExistence type="predicted"/>
<dbReference type="AlphaFoldDB" id="A0A364NK77"/>
<dbReference type="SUPFAM" id="SSF52540">
    <property type="entry name" value="P-loop containing nucleoside triphosphate hydrolases"/>
    <property type="match status" value="1"/>
</dbReference>
<dbReference type="Pfam" id="PF13558">
    <property type="entry name" value="SbcC_Walker_B"/>
    <property type="match status" value="1"/>
</dbReference>
<name>A0A364NK77_9GAMM</name>
<feature type="coiled-coil region" evidence="1">
    <location>
        <begin position="218"/>
        <end position="245"/>
    </location>
</feature>
<reference evidence="2 3" key="1">
    <citation type="submission" date="2018-06" db="EMBL/GenBank/DDBJ databases">
        <title>Nitrincola tibetense sp. nov., isolated from Lake XuguoCo on Tibetan Plateau.</title>
        <authorList>
            <person name="Xing P."/>
        </authorList>
    </citation>
    <scope>NUCLEOTIDE SEQUENCE [LARGE SCALE GENOMIC DNA]</scope>
    <source>
        <strain evidence="3">xg18</strain>
    </source>
</reference>
<dbReference type="PANTHER" id="PTHR32114:SF2">
    <property type="entry name" value="ABC TRANSPORTER ABCH.3"/>
    <property type="match status" value="1"/>
</dbReference>